<dbReference type="InterPro" id="IPR020846">
    <property type="entry name" value="MFS_dom"/>
</dbReference>
<evidence type="ECO:0000256" key="2">
    <source>
        <dbReference type="ARBA" id="ARBA00022448"/>
    </source>
</evidence>
<dbReference type="InterPro" id="IPR044770">
    <property type="entry name" value="MFS_spinster-like"/>
</dbReference>
<keyword evidence="5 6" id="KW-0472">Membrane</keyword>
<dbReference type="Pfam" id="PF07690">
    <property type="entry name" value="MFS_1"/>
    <property type="match status" value="1"/>
</dbReference>
<feature type="transmembrane region" description="Helical" evidence="6">
    <location>
        <begin position="334"/>
        <end position="361"/>
    </location>
</feature>
<reference evidence="8 9" key="1">
    <citation type="journal article" date="2009" name="Appl. Environ. Microbiol.">
        <title>Community genomic and proteomic analyses of chemoautotrophic iron-oxidizing "Leptospirillum rubarum" (Group II) and "Leptospirillum ferrodiazotrophum" (Group III) bacteria in acid mine drainage biofilms.</title>
        <authorList>
            <person name="Goltsman D.S."/>
            <person name="Denef V.J."/>
            <person name="Singer S.W."/>
            <person name="VerBerkmoes N.C."/>
            <person name="Lefsrud M."/>
            <person name="Mueller R.S."/>
            <person name="Dick G.J."/>
            <person name="Sun C.L."/>
            <person name="Wheeler K.E."/>
            <person name="Zemla A."/>
            <person name="Baker B.J."/>
            <person name="Hauser L."/>
            <person name="Land M."/>
            <person name="Shah M.B."/>
            <person name="Thelen M.P."/>
            <person name="Hettich R.L."/>
            <person name="Banfield J.F."/>
        </authorList>
    </citation>
    <scope>NUCLEOTIDE SEQUENCE [LARGE SCALE GENOMIC DNA]</scope>
</reference>
<dbReference type="Proteomes" id="UP000009374">
    <property type="component" value="Unassembled WGS sequence"/>
</dbReference>
<gene>
    <name evidence="8" type="ORF">UBAL3_94170039</name>
</gene>
<dbReference type="Gene3D" id="1.20.1250.20">
    <property type="entry name" value="MFS general substrate transporter like domains"/>
    <property type="match status" value="2"/>
</dbReference>
<dbReference type="InterPro" id="IPR036259">
    <property type="entry name" value="MFS_trans_sf"/>
</dbReference>
<name>C6HY81_9BACT</name>
<feature type="transmembrane region" description="Helical" evidence="6">
    <location>
        <begin position="278"/>
        <end position="298"/>
    </location>
</feature>
<dbReference type="GO" id="GO:0022857">
    <property type="term" value="F:transmembrane transporter activity"/>
    <property type="evidence" value="ECO:0007669"/>
    <property type="project" value="InterPro"/>
</dbReference>
<dbReference type="PROSITE" id="PS50850">
    <property type="entry name" value="MFS"/>
    <property type="match status" value="1"/>
</dbReference>
<feature type="transmembrane region" description="Helical" evidence="6">
    <location>
        <begin position="44"/>
        <end position="63"/>
    </location>
</feature>
<protein>
    <submittedName>
        <fullName evidence="8">Major facilitator superfamily MFS_1</fullName>
    </submittedName>
</protein>
<comment type="subcellular location">
    <subcellularLocation>
        <location evidence="1">Membrane</location>
        <topology evidence="1">Multi-pass membrane protein</topology>
    </subcellularLocation>
</comment>
<evidence type="ECO:0000256" key="3">
    <source>
        <dbReference type="ARBA" id="ARBA00022692"/>
    </source>
</evidence>
<dbReference type="PANTHER" id="PTHR23505">
    <property type="entry name" value="SPINSTER"/>
    <property type="match status" value="1"/>
</dbReference>
<feature type="transmembrane region" description="Helical" evidence="6">
    <location>
        <begin position="129"/>
        <end position="149"/>
    </location>
</feature>
<evidence type="ECO:0000256" key="1">
    <source>
        <dbReference type="ARBA" id="ARBA00004141"/>
    </source>
</evidence>
<keyword evidence="2" id="KW-0813">Transport</keyword>
<dbReference type="EMBL" id="GG693877">
    <property type="protein sequence ID" value="EES52432.1"/>
    <property type="molecule type" value="Genomic_DNA"/>
</dbReference>
<evidence type="ECO:0000313" key="8">
    <source>
        <dbReference type="EMBL" id="EES52432.1"/>
    </source>
</evidence>
<feature type="transmembrane region" description="Helical" evidence="6">
    <location>
        <begin position="155"/>
        <end position="175"/>
    </location>
</feature>
<sequence>MAVFLPVLLFLSNLLNYLDRQLFTALFPVLGPAYHLSDAKMGLLGSSFTLSYLVAAPVVGVLLDRFSPRTLLSSGVLVFSLGMAIASTASGTVGLFSGRILTGVGEASLIVVGPRILGGQKGGGVRLGLFFLALPIGVAAGFLLASRALSDFHRILFLPVLPGLLLGGMFLLPFANGGKNLERGAECESPSVPVISRFSLLFLDVRLRTLVFLQSVTFFVMGGMSVWLSVYLTRVRHLSMREAGQTSAVALVIGGVIGILLSGYFCDKVKEGDSAGIFFLLSRTQFLALAGICLVLVADRRPLLLVGMVLSSGALFGLNVSLVAAFMRMSAPSLWGCVLGGGLFLSHLGGDLPAGTLIGLVSTHLGLKAGVEILLPAPLLAGLLAVGWQGMRESSRIEPSKPPFFSG</sequence>
<feature type="transmembrane region" description="Helical" evidence="6">
    <location>
        <begin position="373"/>
        <end position="391"/>
    </location>
</feature>
<feature type="transmembrane region" description="Helical" evidence="6">
    <location>
        <begin position="304"/>
        <end position="327"/>
    </location>
</feature>
<feature type="domain" description="Major facilitator superfamily (MFS) profile" evidence="7">
    <location>
        <begin position="5"/>
        <end position="407"/>
    </location>
</feature>
<organism evidence="8 9">
    <name type="scientific">Leptospirillum ferrodiazotrophum</name>
    <dbReference type="NCBI Taxonomy" id="412449"/>
    <lineage>
        <taxon>Bacteria</taxon>
        <taxon>Pseudomonadati</taxon>
        <taxon>Nitrospirota</taxon>
        <taxon>Nitrospiria</taxon>
        <taxon>Nitrospirales</taxon>
        <taxon>Nitrospiraceae</taxon>
        <taxon>Leptospirillum</taxon>
    </lineage>
</organism>
<keyword evidence="9" id="KW-1185">Reference proteome</keyword>
<feature type="transmembrane region" description="Helical" evidence="6">
    <location>
        <begin position="248"/>
        <end position="266"/>
    </location>
</feature>
<evidence type="ECO:0000256" key="6">
    <source>
        <dbReference type="SAM" id="Phobius"/>
    </source>
</evidence>
<keyword evidence="4 6" id="KW-1133">Transmembrane helix</keyword>
<proteinExistence type="predicted"/>
<accession>C6HY81</accession>
<feature type="transmembrane region" description="Helical" evidence="6">
    <location>
        <begin position="207"/>
        <end position="228"/>
    </location>
</feature>
<evidence type="ECO:0000313" key="9">
    <source>
        <dbReference type="Proteomes" id="UP000009374"/>
    </source>
</evidence>
<dbReference type="PANTHER" id="PTHR23505:SF79">
    <property type="entry name" value="PROTEIN SPINSTER"/>
    <property type="match status" value="1"/>
</dbReference>
<evidence type="ECO:0000259" key="7">
    <source>
        <dbReference type="PROSITE" id="PS50850"/>
    </source>
</evidence>
<dbReference type="SUPFAM" id="SSF103473">
    <property type="entry name" value="MFS general substrate transporter"/>
    <property type="match status" value="1"/>
</dbReference>
<evidence type="ECO:0000256" key="5">
    <source>
        <dbReference type="ARBA" id="ARBA00023136"/>
    </source>
</evidence>
<feature type="transmembrane region" description="Helical" evidence="6">
    <location>
        <begin position="70"/>
        <end position="90"/>
    </location>
</feature>
<evidence type="ECO:0000256" key="4">
    <source>
        <dbReference type="ARBA" id="ARBA00022989"/>
    </source>
</evidence>
<dbReference type="InterPro" id="IPR011701">
    <property type="entry name" value="MFS"/>
</dbReference>
<keyword evidence="3 6" id="KW-0812">Transmembrane</keyword>
<dbReference type="AlphaFoldDB" id="C6HY81"/>
<dbReference type="GO" id="GO:0016020">
    <property type="term" value="C:membrane"/>
    <property type="evidence" value="ECO:0007669"/>
    <property type="project" value="UniProtKB-SubCell"/>
</dbReference>